<feature type="transmembrane region" description="Helical" evidence="1">
    <location>
        <begin position="114"/>
        <end position="133"/>
    </location>
</feature>
<accession>A0A9I9EGL7</accession>
<dbReference type="EnsemblPlants" id="MELO3C033463.2.1">
    <property type="protein sequence ID" value="MELO3C033463.2.1"/>
    <property type="gene ID" value="MELO3C033463.2"/>
</dbReference>
<keyword evidence="1" id="KW-0812">Transmembrane</keyword>
<name>A0A9I9EGL7_CUCME</name>
<sequence length="144" mass="16321">MVRSLVQDLDLVLKGTIYLLTLKQLAISLRQLDNLPHPLPIDKLMDPLNHHQADKQPSHYVKALSTLEKNRGLDVQVLKLSASSNMLVFVWFVSAFVALIWVLFCLLLEHYCCVVGKVLCMVVAFAFNLSHLIKKSLKTKLLNI</sequence>
<proteinExistence type="predicted"/>
<feature type="transmembrane region" description="Helical" evidence="1">
    <location>
        <begin position="86"/>
        <end position="108"/>
    </location>
</feature>
<dbReference type="AlphaFoldDB" id="A0A9I9EGL7"/>
<keyword evidence="1" id="KW-1133">Transmembrane helix</keyword>
<evidence type="ECO:0000256" key="1">
    <source>
        <dbReference type="SAM" id="Phobius"/>
    </source>
</evidence>
<evidence type="ECO:0000313" key="2">
    <source>
        <dbReference type="EnsemblPlants" id="MELO3C033463.2.1"/>
    </source>
</evidence>
<organism evidence="2">
    <name type="scientific">Cucumis melo</name>
    <name type="common">Muskmelon</name>
    <dbReference type="NCBI Taxonomy" id="3656"/>
    <lineage>
        <taxon>Eukaryota</taxon>
        <taxon>Viridiplantae</taxon>
        <taxon>Streptophyta</taxon>
        <taxon>Embryophyta</taxon>
        <taxon>Tracheophyta</taxon>
        <taxon>Spermatophyta</taxon>
        <taxon>Magnoliopsida</taxon>
        <taxon>eudicotyledons</taxon>
        <taxon>Gunneridae</taxon>
        <taxon>Pentapetalae</taxon>
        <taxon>rosids</taxon>
        <taxon>fabids</taxon>
        <taxon>Cucurbitales</taxon>
        <taxon>Cucurbitaceae</taxon>
        <taxon>Benincaseae</taxon>
        <taxon>Cucumis</taxon>
    </lineage>
</organism>
<keyword evidence="1" id="KW-0472">Membrane</keyword>
<protein>
    <submittedName>
        <fullName evidence="2">Uncharacterized protein</fullName>
    </submittedName>
</protein>
<reference evidence="2" key="1">
    <citation type="submission" date="2023-03" db="UniProtKB">
        <authorList>
            <consortium name="EnsemblPlants"/>
        </authorList>
    </citation>
    <scope>IDENTIFICATION</scope>
</reference>
<dbReference type="Gramene" id="MELO3C033463.2.1">
    <property type="protein sequence ID" value="MELO3C033463.2.1"/>
    <property type="gene ID" value="MELO3C033463.2"/>
</dbReference>